<dbReference type="HOGENOM" id="CLU_613978_0_0_1"/>
<evidence type="ECO:0000313" key="2">
    <source>
        <dbReference type="EMBL" id="EME38123.1"/>
    </source>
</evidence>
<reference evidence="3" key="1">
    <citation type="journal article" date="2012" name="PLoS Genet.">
        <title>The genomes of the fungal plant pathogens Cladosporium fulvum and Dothistroma septosporum reveal adaptation to different hosts and lifestyles but also signatures of common ancestry.</title>
        <authorList>
            <person name="de Wit P.J.G.M."/>
            <person name="van der Burgt A."/>
            <person name="Oekmen B."/>
            <person name="Stergiopoulos I."/>
            <person name="Abd-Elsalam K.A."/>
            <person name="Aerts A.L."/>
            <person name="Bahkali A.H."/>
            <person name="Beenen H.G."/>
            <person name="Chettri P."/>
            <person name="Cox M.P."/>
            <person name="Datema E."/>
            <person name="de Vries R.P."/>
            <person name="Dhillon B."/>
            <person name="Ganley A.R."/>
            <person name="Griffiths S.A."/>
            <person name="Guo Y."/>
            <person name="Hamelin R.C."/>
            <person name="Henrissat B."/>
            <person name="Kabir M.S."/>
            <person name="Jashni M.K."/>
            <person name="Kema G."/>
            <person name="Klaubauf S."/>
            <person name="Lapidus A."/>
            <person name="Levasseur A."/>
            <person name="Lindquist E."/>
            <person name="Mehrabi R."/>
            <person name="Ohm R.A."/>
            <person name="Owen T.J."/>
            <person name="Salamov A."/>
            <person name="Schwelm A."/>
            <person name="Schijlen E."/>
            <person name="Sun H."/>
            <person name="van den Burg H.A."/>
            <person name="van Ham R.C.H.J."/>
            <person name="Zhang S."/>
            <person name="Goodwin S.B."/>
            <person name="Grigoriev I.V."/>
            <person name="Collemare J."/>
            <person name="Bradshaw R.E."/>
        </authorList>
    </citation>
    <scope>NUCLEOTIDE SEQUENCE [LARGE SCALE GENOMIC DNA]</scope>
    <source>
        <strain evidence="3">NZE10 / CBS 128990</strain>
    </source>
</reference>
<gene>
    <name evidence="2" type="ORF">DOTSEDRAFT_39657</name>
</gene>
<accession>M2XZL4</accession>
<name>M2XZL4_DOTSN</name>
<feature type="compositionally biased region" description="Basic and acidic residues" evidence="1">
    <location>
        <begin position="279"/>
        <end position="291"/>
    </location>
</feature>
<dbReference type="eggNOG" id="ENOG502RW5W">
    <property type="taxonomic scope" value="Eukaryota"/>
</dbReference>
<dbReference type="Proteomes" id="UP000016933">
    <property type="component" value="Unassembled WGS sequence"/>
</dbReference>
<feature type="region of interest" description="Disordered" evidence="1">
    <location>
        <begin position="279"/>
        <end position="311"/>
    </location>
</feature>
<dbReference type="AlphaFoldDB" id="M2XZL4"/>
<protein>
    <submittedName>
        <fullName evidence="2">Uncharacterized protein</fullName>
    </submittedName>
</protein>
<dbReference type="OrthoDB" id="3824580at2759"/>
<feature type="compositionally biased region" description="Polar residues" evidence="1">
    <location>
        <begin position="300"/>
        <end position="311"/>
    </location>
</feature>
<organism evidence="2 3">
    <name type="scientific">Dothistroma septosporum (strain NZE10 / CBS 128990)</name>
    <name type="common">Red band needle blight fungus</name>
    <name type="synonym">Mycosphaerella pini</name>
    <dbReference type="NCBI Taxonomy" id="675120"/>
    <lineage>
        <taxon>Eukaryota</taxon>
        <taxon>Fungi</taxon>
        <taxon>Dikarya</taxon>
        <taxon>Ascomycota</taxon>
        <taxon>Pezizomycotina</taxon>
        <taxon>Dothideomycetes</taxon>
        <taxon>Dothideomycetidae</taxon>
        <taxon>Mycosphaerellales</taxon>
        <taxon>Mycosphaerellaceae</taxon>
        <taxon>Dothistroma</taxon>
    </lineage>
</organism>
<reference evidence="2 3" key="2">
    <citation type="journal article" date="2012" name="PLoS Pathog.">
        <title>Diverse lifestyles and strategies of plant pathogenesis encoded in the genomes of eighteen Dothideomycetes fungi.</title>
        <authorList>
            <person name="Ohm R.A."/>
            <person name="Feau N."/>
            <person name="Henrissat B."/>
            <person name="Schoch C.L."/>
            <person name="Horwitz B.A."/>
            <person name="Barry K.W."/>
            <person name="Condon B.J."/>
            <person name="Copeland A.C."/>
            <person name="Dhillon B."/>
            <person name="Glaser F."/>
            <person name="Hesse C.N."/>
            <person name="Kosti I."/>
            <person name="LaButti K."/>
            <person name="Lindquist E.A."/>
            <person name="Lucas S."/>
            <person name="Salamov A.A."/>
            <person name="Bradshaw R.E."/>
            <person name="Ciuffetti L."/>
            <person name="Hamelin R.C."/>
            <person name="Kema G.H.J."/>
            <person name="Lawrence C."/>
            <person name="Scott J.A."/>
            <person name="Spatafora J.W."/>
            <person name="Turgeon B.G."/>
            <person name="de Wit P.J.G.M."/>
            <person name="Zhong S."/>
            <person name="Goodwin S.B."/>
            <person name="Grigoriev I.V."/>
        </authorList>
    </citation>
    <scope>NUCLEOTIDE SEQUENCE [LARGE SCALE GENOMIC DNA]</scope>
    <source>
        <strain evidence="3">NZE10 / CBS 128990</strain>
    </source>
</reference>
<evidence type="ECO:0000256" key="1">
    <source>
        <dbReference type="SAM" id="MobiDB-lite"/>
    </source>
</evidence>
<proteinExistence type="predicted"/>
<keyword evidence="3" id="KW-1185">Reference proteome</keyword>
<evidence type="ECO:0000313" key="3">
    <source>
        <dbReference type="Proteomes" id="UP000016933"/>
    </source>
</evidence>
<sequence>MAPKISADVYVISDEGVHIHVGKTIDKQNFMLLSSSARKTFERLQQSDKHLFLLHESKPGAPFVEPEAARIVCKWINSYDPNEPMESQVLTLNHIPNAPGGPTLQQVVRLYHTAYAFNLYPSRRGNMLRQEISRYTHDGPLSANEFRMLHDLLTFDSGLLVSAQHFIMYAQANGFEPPKDAKEKHTNKVVQDKSGKWHVYSQPDPEEFVKIVAFAKERGIWKGMKEASRTIMREVRRLRDHAQLDALVTKIAAQNALIAALNEEDAMVRTGEAAKKAEEAAKVKAEQEKAGKAKQKPHRQGSSPDTTSSAELKTEHALGYIGPSFLSELVFDWSAPMQNGGRHNCIERRCCTPVGLLLIDACRAEALSLMCLDGAYTDHYRRQVNTPTVPPVAPMPLERVPRLHLYIVLAGIDYSSQARLKRPQRTTSSDLWPSSQFVGSIVSGAI</sequence>
<dbReference type="EMBL" id="KB446548">
    <property type="protein sequence ID" value="EME38123.1"/>
    <property type="molecule type" value="Genomic_DNA"/>
</dbReference>
<dbReference type="OMA" id="ARIVCKW"/>